<dbReference type="SUPFAM" id="SSF53649">
    <property type="entry name" value="Alkaline phosphatase-like"/>
    <property type="match status" value="1"/>
</dbReference>
<comment type="similarity">
    <text evidence="1">Belongs to the bacterial phospholipase C family.</text>
</comment>
<dbReference type="GO" id="GO:0009395">
    <property type="term" value="P:phospholipid catabolic process"/>
    <property type="evidence" value="ECO:0007669"/>
    <property type="project" value="TreeGrafter"/>
</dbReference>
<dbReference type="Gene3D" id="3.40.720.10">
    <property type="entry name" value="Alkaline Phosphatase, subunit A"/>
    <property type="match status" value="2"/>
</dbReference>
<name>A0A6N7PY48_9BACT</name>
<evidence type="ECO:0000256" key="2">
    <source>
        <dbReference type="ARBA" id="ARBA00012018"/>
    </source>
</evidence>
<dbReference type="OrthoDB" id="9770871at2"/>
<evidence type="ECO:0000256" key="3">
    <source>
        <dbReference type="ARBA" id="ARBA00022801"/>
    </source>
</evidence>
<dbReference type="AlphaFoldDB" id="A0A6N7PY48"/>
<evidence type="ECO:0000256" key="1">
    <source>
        <dbReference type="ARBA" id="ARBA00009717"/>
    </source>
</evidence>
<accession>A0A6N7PY48</accession>
<dbReference type="PANTHER" id="PTHR31956:SF1">
    <property type="entry name" value="NON-SPECIFIC PHOSPHOLIPASE C1"/>
    <property type="match status" value="1"/>
</dbReference>
<evidence type="ECO:0000313" key="5">
    <source>
        <dbReference type="Proteomes" id="UP000440224"/>
    </source>
</evidence>
<dbReference type="PROSITE" id="PS51318">
    <property type="entry name" value="TAT"/>
    <property type="match status" value="1"/>
</dbReference>
<evidence type="ECO:0000313" key="4">
    <source>
        <dbReference type="EMBL" id="MRG95390.1"/>
    </source>
</evidence>
<organism evidence="4 5">
    <name type="scientific">Polyangium spumosum</name>
    <dbReference type="NCBI Taxonomy" id="889282"/>
    <lineage>
        <taxon>Bacteria</taxon>
        <taxon>Pseudomonadati</taxon>
        <taxon>Myxococcota</taxon>
        <taxon>Polyangia</taxon>
        <taxon>Polyangiales</taxon>
        <taxon>Polyangiaceae</taxon>
        <taxon>Polyangium</taxon>
    </lineage>
</organism>
<dbReference type="InterPro" id="IPR007312">
    <property type="entry name" value="Phosphoesterase"/>
</dbReference>
<dbReference type="InterPro" id="IPR006311">
    <property type="entry name" value="TAT_signal"/>
</dbReference>
<proteinExistence type="inferred from homology"/>
<dbReference type="EC" id="3.1.4.3" evidence="2"/>
<dbReference type="InterPro" id="IPR017850">
    <property type="entry name" value="Alkaline_phosphatase_core_sf"/>
</dbReference>
<dbReference type="EMBL" id="WJIE01000007">
    <property type="protein sequence ID" value="MRG95390.1"/>
    <property type="molecule type" value="Genomic_DNA"/>
</dbReference>
<dbReference type="PANTHER" id="PTHR31956">
    <property type="entry name" value="NON-SPECIFIC PHOSPHOLIPASE C4-RELATED"/>
    <property type="match status" value="1"/>
</dbReference>
<gene>
    <name evidence="4" type="ORF">GF068_26240</name>
</gene>
<keyword evidence="5" id="KW-1185">Reference proteome</keyword>
<dbReference type="Proteomes" id="UP000440224">
    <property type="component" value="Unassembled WGS sequence"/>
</dbReference>
<protein>
    <recommendedName>
        <fullName evidence="2">phospholipase C</fullName>
        <ecNumber evidence="2">3.1.4.3</ecNumber>
    </recommendedName>
</protein>
<reference evidence="4 5" key="1">
    <citation type="submission" date="2019-10" db="EMBL/GenBank/DDBJ databases">
        <title>A soil myxobacterium in the family Polyangiaceae.</title>
        <authorList>
            <person name="Li Y."/>
            <person name="Wang J."/>
        </authorList>
    </citation>
    <scope>NUCLEOTIDE SEQUENCE [LARGE SCALE GENOMIC DNA]</scope>
    <source>
        <strain evidence="4 5">DSM 14734</strain>
    </source>
</reference>
<sequence length="490" mass="52953">MARRNSSRGPSGQVSRRVALQGLGAGIGAAALGGGCAPGPDRCETGPASPDVVPDFDAHGAPTAKRLLAGIDTFVVLMLENRSFDHFFGALALDPDYPARDAVDGLLGDETNEDDEGNVIAMHRPEVACEHHGPLHSWDAAHQAFAEGKNDGFVRANIGSALRQSDAMTYHDRSQIPLFYALADQYVVCDRWFSSVLGPTWPNRFFLHAATSNGLTTNDPITDGPATLWEKLGKGCWSAKAYTAGPALWYHAGFRGRPLGGNEPMVSARIEAFFQEARAGNLPNFCLIDPDFWSSDLHPPHSLALGEALLGSIVRSMQESPQWGRSLLLVTFDEYGGFYDHVPPPTTVDPRPAFRQLGFRVPSLVIGPSVRRGEVVSTVLEHVSIASTLATRFGIESLGPRMDATADLSSCIDPARVGFPPGPMGKLPRIELDRRRVEAVSFRFTSQPGIDAAIRAGAIGLDRIDTRSHEERLGSLLRHAEELEVARVHG</sequence>
<dbReference type="Pfam" id="PF04185">
    <property type="entry name" value="Phosphoesterase"/>
    <property type="match status" value="1"/>
</dbReference>
<comment type="caution">
    <text evidence="4">The sequence shown here is derived from an EMBL/GenBank/DDBJ whole genome shotgun (WGS) entry which is preliminary data.</text>
</comment>
<dbReference type="RefSeq" id="WP_153822184.1">
    <property type="nucleotide sequence ID" value="NZ_WJIE01000007.1"/>
</dbReference>
<keyword evidence="3" id="KW-0378">Hydrolase</keyword>
<dbReference type="GO" id="GO:0034480">
    <property type="term" value="F:phosphatidylcholine phospholipase C activity"/>
    <property type="evidence" value="ECO:0007669"/>
    <property type="project" value="UniProtKB-EC"/>
</dbReference>